<dbReference type="Pfam" id="PF02578">
    <property type="entry name" value="Cu-oxidase_4"/>
    <property type="match status" value="1"/>
</dbReference>
<dbReference type="InterPro" id="IPR011324">
    <property type="entry name" value="Cytotoxic_necrot_fac-like_cat"/>
</dbReference>
<dbReference type="SUPFAM" id="SSF64438">
    <property type="entry name" value="CNF1/YfiH-like putative cysteine hydrolases"/>
    <property type="match status" value="1"/>
</dbReference>
<comment type="catalytic activity">
    <reaction evidence="7">
        <text>adenosine + H2O + H(+) = inosine + NH4(+)</text>
        <dbReference type="Rhea" id="RHEA:24408"/>
        <dbReference type="ChEBI" id="CHEBI:15377"/>
        <dbReference type="ChEBI" id="CHEBI:15378"/>
        <dbReference type="ChEBI" id="CHEBI:16335"/>
        <dbReference type="ChEBI" id="CHEBI:17596"/>
        <dbReference type="ChEBI" id="CHEBI:28938"/>
        <dbReference type="EC" id="3.5.4.4"/>
    </reaction>
    <physiologicalReaction direction="left-to-right" evidence="7">
        <dbReference type="Rhea" id="RHEA:24409"/>
    </physiologicalReaction>
</comment>
<comment type="catalytic activity">
    <reaction evidence="1">
        <text>inosine + phosphate = alpha-D-ribose 1-phosphate + hypoxanthine</text>
        <dbReference type="Rhea" id="RHEA:27646"/>
        <dbReference type="ChEBI" id="CHEBI:17368"/>
        <dbReference type="ChEBI" id="CHEBI:17596"/>
        <dbReference type="ChEBI" id="CHEBI:43474"/>
        <dbReference type="ChEBI" id="CHEBI:57720"/>
        <dbReference type="EC" id="2.4.2.1"/>
    </reaction>
    <physiologicalReaction direction="left-to-right" evidence="1">
        <dbReference type="Rhea" id="RHEA:27647"/>
    </physiologicalReaction>
</comment>
<evidence type="ECO:0000313" key="12">
    <source>
        <dbReference type="Proteomes" id="UP001157911"/>
    </source>
</evidence>
<evidence type="ECO:0000256" key="8">
    <source>
        <dbReference type="ARBA" id="ARBA00048968"/>
    </source>
</evidence>
<evidence type="ECO:0000256" key="7">
    <source>
        <dbReference type="ARBA" id="ARBA00047989"/>
    </source>
</evidence>
<comment type="catalytic activity">
    <reaction evidence="9">
        <text>S-methyl-5'-thioadenosine + phosphate = 5-(methylsulfanyl)-alpha-D-ribose 1-phosphate + adenine</text>
        <dbReference type="Rhea" id="RHEA:11852"/>
        <dbReference type="ChEBI" id="CHEBI:16708"/>
        <dbReference type="ChEBI" id="CHEBI:17509"/>
        <dbReference type="ChEBI" id="CHEBI:43474"/>
        <dbReference type="ChEBI" id="CHEBI:58533"/>
        <dbReference type="EC" id="2.4.2.28"/>
    </reaction>
    <physiologicalReaction direction="left-to-right" evidence="9">
        <dbReference type="Rhea" id="RHEA:11853"/>
    </physiologicalReaction>
</comment>
<evidence type="ECO:0000256" key="2">
    <source>
        <dbReference type="ARBA" id="ARBA00007353"/>
    </source>
</evidence>
<comment type="catalytic activity">
    <reaction evidence="8">
        <text>adenosine + phosphate = alpha-D-ribose 1-phosphate + adenine</text>
        <dbReference type="Rhea" id="RHEA:27642"/>
        <dbReference type="ChEBI" id="CHEBI:16335"/>
        <dbReference type="ChEBI" id="CHEBI:16708"/>
        <dbReference type="ChEBI" id="CHEBI:43474"/>
        <dbReference type="ChEBI" id="CHEBI:57720"/>
        <dbReference type="EC" id="2.4.2.1"/>
    </reaction>
    <physiologicalReaction direction="left-to-right" evidence="8">
        <dbReference type="Rhea" id="RHEA:27643"/>
    </physiologicalReaction>
</comment>
<sequence>MNYEIFISEKPKNGREITEINGIPVIKPFQIHSARIAFVGKHTEHVPQADALVTDNKNLWIGILTADCLPVFLIGENVVGIVHAGWRGTLKGITYSTVKYINEFSPIKKAILGVSICGKCYEVGEDVYEQFYPRYADCFTPVGNNKYLFDLKKANLKQLKAAGVPSIESINLCTVCNNDRFFSYRLEKTDKRNLSAIRLK</sequence>
<proteinExistence type="inferred from homology"/>
<evidence type="ECO:0000256" key="1">
    <source>
        <dbReference type="ARBA" id="ARBA00000553"/>
    </source>
</evidence>
<evidence type="ECO:0000256" key="9">
    <source>
        <dbReference type="ARBA" id="ARBA00049893"/>
    </source>
</evidence>
<evidence type="ECO:0000256" key="6">
    <source>
        <dbReference type="ARBA" id="ARBA00022833"/>
    </source>
</evidence>
<dbReference type="NCBIfam" id="TIGR00726">
    <property type="entry name" value="peptidoglycan editing factor PgeF"/>
    <property type="match status" value="1"/>
</dbReference>
<evidence type="ECO:0000256" key="10">
    <source>
        <dbReference type="RuleBase" id="RU361274"/>
    </source>
</evidence>
<comment type="caution">
    <text evidence="11">The sequence shown here is derived from an EMBL/GenBank/DDBJ whole genome shotgun (WGS) entry which is preliminary data.</text>
</comment>
<evidence type="ECO:0000313" key="11">
    <source>
        <dbReference type="EMBL" id="SMP15936.1"/>
    </source>
</evidence>
<dbReference type="InterPro" id="IPR003730">
    <property type="entry name" value="Cu_polyphenol_OxRdtase"/>
</dbReference>
<dbReference type="PANTHER" id="PTHR30616:SF2">
    <property type="entry name" value="PURINE NUCLEOSIDE PHOSPHORYLASE LACC1"/>
    <property type="match status" value="1"/>
</dbReference>
<dbReference type="Proteomes" id="UP001157911">
    <property type="component" value="Unassembled WGS sequence"/>
</dbReference>
<dbReference type="PANTHER" id="PTHR30616">
    <property type="entry name" value="UNCHARACTERIZED PROTEIN YFIH"/>
    <property type="match status" value="1"/>
</dbReference>
<dbReference type="CDD" id="cd16833">
    <property type="entry name" value="YfiH"/>
    <property type="match status" value="1"/>
</dbReference>
<keyword evidence="3" id="KW-0808">Transferase</keyword>
<dbReference type="RefSeq" id="WP_283400909.1">
    <property type="nucleotide sequence ID" value="NZ_FXUB01000004.1"/>
</dbReference>
<comment type="similarity">
    <text evidence="2 10">Belongs to the purine nucleoside phosphorylase YfiH/LACC1 family.</text>
</comment>
<keyword evidence="4" id="KW-0479">Metal-binding</keyword>
<gene>
    <name evidence="11" type="ORF">SAMN06265339_1463</name>
</gene>
<keyword evidence="12" id="KW-1185">Reference proteome</keyword>
<dbReference type="EMBL" id="FXUB01000004">
    <property type="protein sequence ID" value="SMP15936.1"/>
    <property type="molecule type" value="Genomic_DNA"/>
</dbReference>
<evidence type="ECO:0000256" key="5">
    <source>
        <dbReference type="ARBA" id="ARBA00022801"/>
    </source>
</evidence>
<dbReference type="InterPro" id="IPR038371">
    <property type="entry name" value="Cu_polyphenol_OxRdtase_sf"/>
</dbReference>
<accession>A0ABY1NU15</accession>
<dbReference type="Gene3D" id="3.60.140.10">
    <property type="entry name" value="CNF1/YfiH-like putative cysteine hydrolases"/>
    <property type="match status" value="1"/>
</dbReference>
<keyword evidence="6" id="KW-0862">Zinc</keyword>
<name>A0ABY1NU15_9BACT</name>
<keyword evidence="5" id="KW-0378">Hydrolase</keyword>
<reference evidence="11 12" key="1">
    <citation type="submission" date="2017-05" db="EMBL/GenBank/DDBJ databases">
        <authorList>
            <person name="Varghese N."/>
            <person name="Submissions S."/>
        </authorList>
    </citation>
    <scope>NUCLEOTIDE SEQUENCE [LARGE SCALE GENOMIC DNA]</scope>
    <source>
        <strain evidence="11 12">DSM 15522</strain>
    </source>
</reference>
<protein>
    <recommendedName>
        <fullName evidence="10">Purine nucleoside phosphorylase</fullName>
    </recommendedName>
</protein>
<evidence type="ECO:0000256" key="3">
    <source>
        <dbReference type="ARBA" id="ARBA00022679"/>
    </source>
</evidence>
<evidence type="ECO:0000256" key="4">
    <source>
        <dbReference type="ARBA" id="ARBA00022723"/>
    </source>
</evidence>
<organism evidence="11 12">
    <name type="scientific">Desulfurobacterium pacificum</name>
    <dbReference type="NCBI Taxonomy" id="240166"/>
    <lineage>
        <taxon>Bacteria</taxon>
        <taxon>Pseudomonadati</taxon>
        <taxon>Aquificota</taxon>
        <taxon>Aquificia</taxon>
        <taxon>Desulfurobacteriales</taxon>
        <taxon>Desulfurobacteriaceae</taxon>
        <taxon>Desulfurobacterium</taxon>
    </lineage>
</organism>